<dbReference type="RefSeq" id="WP_311560253.1">
    <property type="nucleotide sequence ID" value="NZ_JAVREJ010000042.1"/>
</dbReference>
<sequence length="104" mass="11477">MPRFKIVQLIPAAPGWWVEHLPEPESDDTQSKFGGVAFWALVEDTSDGTRHVVGVDPAWIALNESRRTLTGNGGMLIQIPDVPNGDGYAHIMNAESVHEQSRAW</sequence>
<accession>A0ABU2NJY6</accession>
<protein>
    <submittedName>
        <fullName evidence="1">Uncharacterized protein</fullName>
    </submittedName>
</protein>
<dbReference type="EMBL" id="JAVREJ010000042">
    <property type="protein sequence ID" value="MDT0353743.1"/>
    <property type="molecule type" value="Genomic_DNA"/>
</dbReference>
<organism evidence="1 2">
    <name type="scientific">Pseudonocardia charpentierae</name>
    <dbReference type="NCBI Taxonomy" id="3075545"/>
    <lineage>
        <taxon>Bacteria</taxon>
        <taxon>Bacillati</taxon>
        <taxon>Actinomycetota</taxon>
        <taxon>Actinomycetes</taxon>
        <taxon>Pseudonocardiales</taxon>
        <taxon>Pseudonocardiaceae</taxon>
        <taxon>Pseudonocardia</taxon>
    </lineage>
</organism>
<evidence type="ECO:0000313" key="1">
    <source>
        <dbReference type="EMBL" id="MDT0353743.1"/>
    </source>
</evidence>
<name>A0ABU2NJY6_9PSEU</name>
<keyword evidence="2" id="KW-1185">Reference proteome</keyword>
<gene>
    <name evidence="1" type="ORF">RM445_30065</name>
</gene>
<dbReference type="Proteomes" id="UP001183202">
    <property type="component" value="Unassembled WGS sequence"/>
</dbReference>
<comment type="caution">
    <text evidence="1">The sequence shown here is derived from an EMBL/GenBank/DDBJ whole genome shotgun (WGS) entry which is preliminary data.</text>
</comment>
<proteinExistence type="predicted"/>
<reference evidence="2" key="1">
    <citation type="submission" date="2023-07" db="EMBL/GenBank/DDBJ databases">
        <title>30 novel species of actinomycetes from the DSMZ collection.</title>
        <authorList>
            <person name="Nouioui I."/>
        </authorList>
    </citation>
    <scope>NUCLEOTIDE SEQUENCE [LARGE SCALE GENOMIC DNA]</scope>
    <source>
        <strain evidence="2">DSM 45834</strain>
    </source>
</reference>
<evidence type="ECO:0000313" key="2">
    <source>
        <dbReference type="Proteomes" id="UP001183202"/>
    </source>
</evidence>